<evidence type="ECO:0000313" key="1">
    <source>
        <dbReference type="EMBL" id="KAK3699002.1"/>
    </source>
</evidence>
<reference evidence="1" key="1">
    <citation type="submission" date="2023-07" db="EMBL/GenBank/DDBJ databases">
        <title>Black Yeasts Isolated from many extreme environments.</title>
        <authorList>
            <person name="Coleine C."/>
            <person name="Stajich J.E."/>
            <person name="Selbmann L."/>
        </authorList>
    </citation>
    <scope>NUCLEOTIDE SEQUENCE</scope>
    <source>
        <strain evidence="1">CCFEE 5714</strain>
    </source>
</reference>
<comment type="caution">
    <text evidence="1">The sequence shown here is derived from an EMBL/GenBank/DDBJ whole genome shotgun (WGS) entry which is preliminary data.</text>
</comment>
<keyword evidence="2" id="KW-1185">Reference proteome</keyword>
<evidence type="ECO:0000313" key="2">
    <source>
        <dbReference type="Proteomes" id="UP001281147"/>
    </source>
</evidence>
<accession>A0ACC3MMA6</accession>
<organism evidence="1 2">
    <name type="scientific">Vermiconidia calcicola</name>
    <dbReference type="NCBI Taxonomy" id="1690605"/>
    <lineage>
        <taxon>Eukaryota</taxon>
        <taxon>Fungi</taxon>
        <taxon>Dikarya</taxon>
        <taxon>Ascomycota</taxon>
        <taxon>Pezizomycotina</taxon>
        <taxon>Dothideomycetes</taxon>
        <taxon>Dothideomycetidae</taxon>
        <taxon>Mycosphaerellales</taxon>
        <taxon>Extremaceae</taxon>
        <taxon>Vermiconidia</taxon>
    </lineage>
</organism>
<dbReference type="Proteomes" id="UP001281147">
    <property type="component" value="Unassembled WGS sequence"/>
</dbReference>
<proteinExistence type="predicted"/>
<protein>
    <submittedName>
        <fullName evidence="1">Uncharacterized protein</fullName>
    </submittedName>
</protein>
<dbReference type="EMBL" id="JAUTXU010000203">
    <property type="protein sequence ID" value="KAK3699002.1"/>
    <property type="molecule type" value="Genomic_DNA"/>
</dbReference>
<sequence length="330" mass="37484">MFGPGSPPTLSYARHSIPVSFDPCSLQSDYEKLVDALHRSRRPSFARMPRGMYCAIGDRSSTWVPDGETWGFFADKAWTYIETCYLEHCVTMLEQINVIEEEVLGKRKIFKGRSRHDLTTSAAQSQGTTSSPPAAEVVEMSREPENDNAKQPYEMYIRYGFRENVEGPGYHTSARHLIPASSDQQTLKMDYEKLVNILHRKRGNSGPIPSGVYCSVGNKTSTWVSDGETWGFLLEIVRGVLEAHSGCIIGEPIKVMEETCLGKRKIYQRRSRLELENSKRFGGEQQKNHVRIQPPLRALPTVQNPYTARTKPEEKRTRAETENCIHLQSR</sequence>
<name>A0ACC3MMA6_9PEZI</name>
<gene>
    <name evidence="1" type="ORF">LTR37_016693</name>
</gene>